<organism evidence="2 3">
    <name type="scientific">Methylopila jiangsuensis</name>
    <dbReference type="NCBI Taxonomy" id="586230"/>
    <lineage>
        <taxon>Bacteria</taxon>
        <taxon>Pseudomonadati</taxon>
        <taxon>Pseudomonadota</taxon>
        <taxon>Alphaproteobacteria</taxon>
        <taxon>Hyphomicrobiales</taxon>
        <taxon>Methylopilaceae</taxon>
        <taxon>Methylopila</taxon>
    </lineage>
</organism>
<evidence type="ECO:0000313" key="3">
    <source>
        <dbReference type="Proteomes" id="UP001143364"/>
    </source>
</evidence>
<keyword evidence="1" id="KW-0732">Signal</keyword>
<accession>A0A9W6JHL5</accession>
<dbReference type="Proteomes" id="UP001143364">
    <property type="component" value="Unassembled WGS sequence"/>
</dbReference>
<feature type="chain" id="PRO_5040783153" evidence="1">
    <location>
        <begin position="22"/>
        <end position="119"/>
    </location>
</feature>
<dbReference type="AlphaFoldDB" id="A0A9W6JHL5"/>
<gene>
    <name evidence="2" type="ORF">GCM10008171_30450</name>
</gene>
<proteinExistence type="predicted"/>
<comment type="caution">
    <text evidence="2">The sequence shown here is derived from an EMBL/GenBank/DDBJ whole genome shotgun (WGS) entry which is preliminary data.</text>
</comment>
<evidence type="ECO:0000313" key="2">
    <source>
        <dbReference type="EMBL" id="GLK77791.1"/>
    </source>
</evidence>
<protein>
    <submittedName>
        <fullName evidence="2">Uncharacterized protein</fullName>
    </submittedName>
</protein>
<sequence length="119" mass="12447">MPAARLLAPFALLLVAVPAAAEEFAFLAAPHHDLNRVFRVNRETGEVGACQYAVKDGSVGVTLCFPAGEGAGAQEAGAYDLVATNHAKEAGVYRVDRRSGAMSVCYVLGEQTVCTPPAR</sequence>
<reference evidence="2" key="2">
    <citation type="submission" date="2023-01" db="EMBL/GenBank/DDBJ databases">
        <authorList>
            <person name="Sun Q."/>
            <person name="Evtushenko L."/>
        </authorList>
    </citation>
    <scope>NUCLEOTIDE SEQUENCE</scope>
    <source>
        <strain evidence="2">VKM B-2555</strain>
    </source>
</reference>
<reference evidence="2" key="1">
    <citation type="journal article" date="2014" name="Int. J. Syst. Evol. Microbiol.">
        <title>Complete genome sequence of Corynebacterium casei LMG S-19264T (=DSM 44701T), isolated from a smear-ripened cheese.</title>
        <authorList>
            <consortium name="US DOE Joint Genome Institute (JGI-PGF)"/>
            <person name="Walter F."/>
            <person name="Albersmeier A."/>
            <person name="Kalinowski J."/>
            <person name="Ruckert C."/>
        </authorList>
    </citation>
    <scope>NUCLEOTIDE SEQUENCE</scope>
    <source>
        <strain evidence="2">VKM B-2555</strain>
    </source>
</reference>
<dbReference type="EMBL" id="BSFK01000016">
    <property type="protein sequence ID" value="GLK77791.1"/>
    <property type="molecule type" value="Genomic_DNA"/>
</dbReference>
<name>A0A9W6JHL5_9HYPH</name>
<evidence type="ECO:0000256" key="1">
    <source>
        <dbReference type="SAM" id="SignalP"/>
    </source>
</evidence>
<dbReference type="RefSeq" id="WP_271205629.1">
    <property type="nucleotide sequence ID" value="NZ_BSFK01000016.1"/>
</dbReference>
<feature type="signal peptide" evidence="1">
    <location>
        <begin position="1"/>
        <end position="21"/>
    </location>
</feature>
<keyword evidence="3" id="KW-1185">Reference proteome</keyword>